<dbReference type="EMBL" id="CP113432">
    <property type="protein sequence ID" value="WAI50641.1"/>
    <property type="molecule type" value="Genomic_DNA"/>
</dbReference>
<evidence type="ECO:0000313" key="4">
    <source>
        <dbReference type="Proteomes" id="UP001163624"/>
    </source>
</evidence>
<gene>
    <name evidence="3" type="ORF">OU419_05085</name>
</gene>
<dbReference type="Proteomes" id="UP001163624">
    <property type="component" value="Chromosome"/>
</dbReference>
<dbReference type="Pfam" id="PF01564">
    <property type="entry name" value="Spermine_synth"/>
    <property type="match status" value="1"/>
</dbReference>
<feature type="transmembrane region" description="Helical" evidence="2">
    <location>
        <begin position="158"/>
        <end position="176"/>
    </location>
</feature>
<dbReference type="RefSeq" id="WP_254471080.1">
    <property type="nucleotide sequence ID" value="NZ_CP113432.1"/>
</dbReference>
<dbReference type="Gene3D" id="3.40.50.150">
    <property type="entry name" value="Vaccinia Virus protein VP39"/>
    <property type="match status" value="1"/>
</dbReference>
<feature type="transmembrane region" description="Helical" evidence="2">
    <location>
        <begin position="30"/>
        <end position="49"/>
    </location>
</feature>
<dbReference type="SUPFAM" id="SSF53335">
    <property type="entry name" value="S-adenosyl-L-methionine-dependent methyltransferases"/>
    <property type="match status" value="1"/>
</dbReference>
<keyword evidence="2" id="KW-0812">Transmembrane</keyword>
<keyword evidence="4" id="KW-1185">Reference proteome</keyword>
<organism evidence="3 4">
    <name type="scientific">Pseudomonas triclosanedens</name>
    <dbReference type="NCBI Taxonomy" id="2961893"/>
    <lineage>
        <taxon>Bacteria</taxon>
        <taxon>Pseudomonadati</taxon>
        <taxon>Pseudomonadota</taxon>
        <taxon>Gammaproteobacteria</taxon>
        <taxon>Pseudomonadales</taxon>
        <taxon>Pseudomonadaceae</taxon>
        <taxon>Pseudomonas</taxon>
    </lineage>
</organism>
<feature type="transmembrane region" description="Helical" evidence="2">
    <location>
        <begin position="92"/>
        <end position="113"/>
    </location>
</feature>
<feature type="transmembrane region" description="Helical" evidence="2">
    <location>
        <begin position="133"/>
        <end position="152"/>
    </location>
</feature>
<accession>A0ABY7A0W3</accession>
<evidence type="ECO:0000256" key="1">
    <source>
        <dbReference type="ARBA" id="ARBA00023115"/>
    </source>
</evidence>
<name>A0ABY7A0W3_9PSED</name>
<dbReference type="InterPro" id="IPR029063">
    <property type="entry name" value="SAM-dependent_MTases_sf"/>
</dbReference>
<feature type="transmembrane region" description="Helical" evidence="2">
    <location>
        <begin position="61"/>
        <end position="86"/>
    </location>
</feature>
<sequence length="497" mass="54160">MLAFAAGFMSLSVEILWVRLIGFAHFGVPQAFAFVLVVFLAGVALGAVLGKRFCTGHERALGAAGVALLLAGAIDIATPWLIAASIAGPFAFLAKVVLILSSAALKAVAFPIAHHLGSSDAGGKLGRSLSRVYFFNIIGSTLGPIVFGFFLLDFISLQAGFTVIGLFCVAVGALLVARLRAAYVFYPLAGLAVVASFLVDHKSSHLVRVMAGEGDALKVHYVVENRQGIIHTTEGESAAEGDAVFGGNVYDGRTNVDLLVNSNRIDRAYLLTSLTQAPKNILVLGLSTGAWTRVVSAIPGVERIDVVEINPGYLELIKRYPSVSPLLDDKRVSIHIDDGRRWLKRNPGARYDLVVMNTSFHWRANSTNLLSRNFLQELKGHMTPQAILAFNSTRSPDVLETAANVFPHAYRWMNFIYCADFDFREPGADVQRQRLAQLSLEGRPLLDFSRERDRQALAAMRAQQFETVDQVAAKTGRPLEIITDDNMITEYKYGMGF</sequence>
<feature type="transmembrane region" description="Helical" evidence="2">
    <location>
        <begin position="183"/>
        <end position="199"/>
    </location>
</feature>
<keyword evidence="1" id="KW-0620">Polyamine biosynthesis</keyword>
<keyword evidence="2" id="KW-1133">Transmembrane helix</keyword>
<evidence type="ECO:0000313" key="3">
    <source>
        <dbReference type="EMBL" id="WAI50641.1"/>
    </source>
</evidence>
<evidence type="ECO:0008006" key="5">
    <source>
        <dbReference type="Google" id="ProtNLM"/>
    </source>
</evidence>
<proteinExistence type="predicted"/>
<evidence type="ECO:0000256" key="2">
    <source>
        <dbReference type="SAM" id="Phobius"/>
    </source>
</evidence>
<protein>
    <recommendedName>
        <fullName evidence="5">Spermidine synthase</fullName>
    </recommendedName>
</protein>
<dbReference type="PANTHER" id="PTHR43317:SF1">
    <property type="entry name" value="THERMOSPERMINE SYNTHASE ACAULIS5"/>
    <property type="match status" value="1"/>
</dbReference>
<reference evidence="3" key="1">
    <citation type="submission" date="2022-11" db="EMBL/GenBank/DDBJ databases">
        <title>Pseudomonas triclosanedens sp. nov., a triclosan degrader isolated from activated sludge.</title>
        <authorList>
            <person name="Yin Y."/>
            <person name="Lu Z."/>
        </authorList>
    </citation>
    <scope>NUCLEOTIDE SEQUENCE</scope>
    <source>
        <strain evidence="3">ZM23</strain>
    </source>
</reference>
<dbReference type="PANTHER" id="PTHR43317">
    <property type="entry name" value="THERMOSPERMINE SYNTHASE ACAULIS5"/>
    <property type="match status" value="1"/>
</dbReference>
<dbReference type="CDD" id="cd02440">
    <property type="entry name" value="AdoMet_MTases"/>
    <property type="match status" value="1"/>
</dbReference>
<keyword evidence="2" id="KW-0472">Membrane</keyword>